<evidence type="ECO:0000313" key="13">
    <source>
        <dbReference type="EMBL" id="EPE27025.1"/>
    </source>
</evidence>
<dbReference type="EMBL" id="KE145370">
    <property type="protein sequence ID" value="EPE27025.1"/>
    <property type="molecule type" value="Genomic_DNA"/>
</dbReference>
<sequence>MKGLLAALASAASVNLCNAGAGIVIPRDASPEVLAAEALAAPMILADRALSNSPTGGYTPGAVDCPSTRPTIRLATGLSESETSWLQKRRPATVQPMISWLSRMNISGFDAATYINNNMANFSNIPNIGIAASGGGYRALLNGAGFLAAADNRTSNSTNTGQIGGLLQATTYLAGLSGGGWLVTSLYSNNFSSVETLRDGSPDSSVWKFGNSIFEGPNSDGIQILSTADYFRTISDEVSGKADAGLGFNTSITDYWGRALSYQMINASNGGPGYTFSSIAESDDIQNGQIPLPLLVADERSPNTAIVSLNSTVYEFNPWEMGSWDPTTYAFAPLQYTGSNFSAGSVVANQQCVRGFDNVGFVMGTSSTLFNQFLLQINNITAIPTFLRNIFTNLLVDIGEDNNDIAQWQPNPFYGFNNQTNRNAQEAELTLVDGGEDLQNIPLYPLIQPQREVDVIFAIDSSADNQDVDTHTWPNGASLVATYERSTNATIENGTAFPSIPGIKTFVNLGLNNRPTFFGCNASNTTTGQSGIAPLIVYMPNSPYSYNSNITTFTPSYNNSERNAIIQNGYDVATMGNGTLDAEWPTCMACAVLSRSFFKTGTAVPAACQTCFDRYCWNGTLDTATPADYYPTFKVAEVNISSGASPALVVTMGAYSSALLVAVALMMI</sequence>
<comment type="similarity">
    <text evidence="1 10">Belongs to the lysophospholipase family.</text>
</comment>
<dbReference type="SMART" id="SM00022">
    <property type="entry name" value="PLAc"/>
    <property type="match status" value="1"/>
</dbReference>
<gene>
    <name evidence="13" type="ORF">GLAREA_02939</name>
</gene>
<dbReference type="PANTHER" id="PTHR10728:SF33">
    <property type="entry name" value="LYSOPHOSPHOLIPASE 1-RELATED"/>
    <property type="match status" value="1"/>
</dbReference>
<dbReference type="OMA" id="FGHINMS"/>
<evidence type="ECO:0000256" key="10">
    <source>
        <dbReference type="RuleBase" id="RU362103"/>
    </source>
</evidence>
<dbReference type="Proteomes" id="UP000016922">
    <property type="component" value="Unassembled WGS sequence"/>
</dbReference>
<keyword evidence="4 9" id="KW-0378">Hydrolase</keyword>
<dbReference type="STRING" id="1116229.S3CMR5"/>
<dbReference type="Gene3D" id="3.40.1090.10">
    <property type="entry name" value="Cytosolic phospholipase A2 catalytic domain"/>
    <property type="match status" value="1"/>
</dbReference>
<dbReference type="GO" id="GO:0004623">
    <property type="term" value="F:phospholipase A2 activity"/>
    <property type="evidence" value="ECO:0007669"/>
    <property type="project" value="TreeGrafter"/>
</dbReference>
<dbReference type="GO" id="GO:0046475">
    <property type="term" value="P:glycerophospholipid catabolic process"/>
    <property type="evidence" value="ECO:0007669"/>
    <property type="project" value="TreeGrafter"/>
</dbReference>
<accession>S3CMR5</accession>
<evidence type="ECO:0000256" key="5">
    <source>
        <dbReference type="ARBA" id="ARBA00022963"/>
    </source>
</evidence>
<dbReference type="Pfam" id="PF01735">
    <property type="entry name" value="PLA2_B"/>
    <property type="match status" value="1"/>
</dbReference>
<dbReference type="GeneID" id="19461995"/>
<keyword evidence="11" id="KW-0472">Membrane</keyword>
<dbReference type="HOGENOM" id="CLU_014602_0_0_1"/>
<dbReference type="PANTHER" id="PTHR10728">
    <property type="entry name" value="CYTOSOLIC PHOSPHOLIPASE A2"/>
    <property type="match status" value="1"/>
</dbReference>
<dbReference type="AlphaFoldDB" id="S3CMR5"/>
<dbReference type="OrthoDB" id="4084751at2759"/>
<dbReference type="SUPFAM" id="SSF52151">
    <property type="entry name" value="FabD/lysophospholipase-like"/>
    <property type="match status" value="1"/>
</dbReference>
<dbReference type="PROSITE" id="PS51210">
    <property type="entry name" value="PLA2C"/>
    <property type="match status" value="1"/>
</dbReference>
<evidence type="ECO:0000259" key="12">
    <source>
        <dbReference type="PROSITE" id="PS51210"/>
    </source>
</evidence>
<evidence type="ECO:0000256" key="2">
    <source>
        <dbReference type="ARBA" id="ARBA00013274"/>
    </source>
</evidence>
<evidence type="ECO:0000256" key="8">
    <source>
        <dbReference type="ARBA" id="ARBA00049531"/>
    </source>
</evidence>
<evidence type="ECO:0000256" key="11">
    <source>
        <dbReference type="SAM" id="Phobius"/>
    </source>
</evidence>
<evidence type="ECO:0000256" key="4">
    <source>
        <dbReference type="ARBA" id="ARBA00022801"/>
    </source>
</evidence>
<reference evidence="13 14" key="1">
    <citation type="journal article" date="2013" name="BMC Genomics">
        <title>Genomics-driven discovery of the pneumocandin biosynthetic gene cluster in the fungus Glarea lozoyensis.</title>
        <authorList>
            <person name="Chen L."/>
            <person name="Yue Q."/>
            <person name="Zhang X."/>
            <person name="Xiang M."/>
            <person name="Wang C."/>
            <person name="Li S."/>
            <person name="Che Y."/>
            <person name="Ortiz-Lopez F.J."/>
            <person name="Bills G.F."/>
            <person name="Liu X."/>
            <person name="An Z."/>
        </authorList>
    </citation>
    <scope>NUCLEOTIDE SEQUENCE [LARGE SCALE GENOMIC DNA]</scope>
    <source>
        <strain evidence="14">ATCC 20868 / MF5171</strain>
    </source>
</reference>
<dbReference type="EC" id="3.1.1.5" evidence="2 10"/>
<feature type="transmembrane region" description="Helical" evidence="11">
    <location>
        <begin position="647"/>
        <end position="667"/>
    </location>
</feature>
<keyword evidence="6 9" id="KW-0443">Lipid metabolism</keyword>
<evidence type="ECO:0000256" key="9">
    <source>
        <dbReference type="PROSITE-ProRule" id="PRU00555"/>
    </source>
</evidence>
<keyword evidence="5 9" id="KW-0442">Lipid degradation</keyword>
<comment type="catalytic activity">
    <reaction evidence="8 10">
        <text>a 1-acyl-sn-glycero-3-phosphocholine + H2O = sn-glycerol 3-phosphocholine + a fatty acid + H(+)</text>
        <dbReference type="Rhea" id="RHEA:15177"/>
        <dbReference type="ChEBI" id="CHEBI:15377"/>
        <dbReference type="ChEBI" id="CHEBI:15378"/>
        <dbReference type="ChEBI" id="CHEBI:16870"/>
        <dbReference type="ChEBI" id="CHEBI:28868"/>
        <dbReference type="ChEBI" id="CHEBI:58168"/>
        <dbReference type="EC" id="3.1.1.5"/>
    </reaction>
</comment>
<feature type="domain" description="PLA2c" evidence="12">
    <location>
        <begin position="64"/>
        <end position="622"/>
    </location>
</feature>
<organism evidence="13 14">
    <name type="scientific">Glarea lozoyensis (strain ATCC 20868 / MF5171)</name>
    <dbReference type="NCBI Taxonomy" id="1116229"/>
    <lineage>
        <taxon>Eukaryota</taxon>
        <taxon>Fungi</taxon>
        <taxon>Dikarya</taxon>
        <taxon>Ascomycota</taxon>
        <taxon>Pezizomycotina</taxon>
        <taxon>Leotiomycetes</taxon>
        <taxon>Helotiales</taxon>
        <taxon>Helotiaceae</taxon>
        <taxon>Glarea</taxon>
    </lineage>
</organism>
<evidence type="ECO:0000256" key="1">
    <source>
        <dbReference type="ARBA" id="ARBA00008780"/>
    </source>
</evidence>
<dbReference type="GO" id="GO:0005829">
    <property type="term" value="C:cytosol"/>
    <property type="evidence" value="ECO:0007669"/>
    <property type="project" value="TreeGrafter"/>
</dbReference>
<keyword evidence="7" id="KW-0325">Glycoprotein</keyword>
<dbReference type="RefSeq" id="XP_008086215.1">
    <property type="nucleotide sequence ID" value="XM_008088024.1"/>
</dbReference>
<proteinExistence type="inferred from homology"/>
<feature type="chain" id="PRO_5005146288" description="Lysophospholipase" evidence="10">
    <location>
        <begin position="20"/>
        <end position="668"/>
    </location>
</feature>
<dbReference type="InterPro" id="IPR002642">
    <property type="entry name" value="LysoPLipase_cat_dom"/>
</dbReference>
<dbReference type="eggNOG" id="KOG1325">
    <property type="taxonomic scope" value="Eukaryota"/>
</dbReference>
<dbReference type="GO" id="GO:0005783">
    <property type="term" value="C:endoplasmic reticulum"/>
    <property type="evidence" value="ECO:0007669"/>
    <property type="project" value="TreeGrafter"/>
</dbReference>
<keyword evidence="3 10" id="KW-0732">Signal</keyword>
<evidence type="ECO:0000256" key="7">
    <source>
        <dbReference type="ARBA" id="ARBA00023180"/>
    </source>
</evidence>
<dbReference type="InterPro" id="IPR016035">
    <property type="entry name" value="Acyl_Trfase/lysoPLipase"/>
</dbReference>
<keyword evidence="11" id="KW-1133">Transmembrane helix</keyword>
<keyword evidence="14" id="KW-1185">Reference proteome</keyword>
<evidence type="ECO:0000256" key="3">
    <source>
        <dbReference type="ARBA" id="ARBA00022729"/>
    </source>
</evidence>
<evidence type="ECO:0000313" key="14">
    <source>
        <dbReference type="Proteomes" id="UP000016922"/>
    </source>
</evidence>
<protein>
    <recommendedName>
        <fullName evidence="2 10">Lysophospholipase</fullName>
        <ecNumber evidence="2 10">3.1.1.5</ecNumber>
    </recommendedName>
</protein>
<evidence type="ECO:0000256" key="6">
    <source>
        <dbReference type="ARBA" id="ARBA00023098"/>
    </source>
</evidence>
<keyword evidence="11" id="KW-0812">Transmembrane</keyword>
<dbReference type="GO" id="GO:0004622">
    <property type="term" value="F:phosphatidylcholine lysophospholipase activity"/>
    <property type="evidence" value="ECO:0007669"/>
    <property type="project" value="UniProtKB-EC"/>
</dbReference>
<feature type="signal peptide" evidence="10">
    <location>
        <begin position="1"/>
        <end position="19"/>
    </location>
</feature>
<dbReference type="FunFam" id="3.40.1090.10:FF:000010">
    <property type="entry name" value="Lysophospholipase"/>
    <property type="match status" value="1"/>
</dbReference>
<name>S3CMR5_GLAL2</name>
<dbReference type="KEGG" id="glz:GLAREA_02939"/>